<feature type="transmembrane region" description="Helical" evidence="2">
    <location>
        <begin position="309"/>
        <end position="327"/>
    </location>
</feature>
<feature type="transmembrane region" description="Helical" evidence="2">
    <location>
        <begin position="111"/>
        <end position="132"/>
    </location>
</feature>
<dbReference type="Gene3D" id="1.20.1250.20">
    <property type="entry name" value="MFS general substrate transporter like domains"/>
    <property type="match status" value="2"/>
</dbReference>
<dbReference type="SUPFAM" id="SSF103473">
    <property type="entry name" value="MFS general substrate transporter"/>
    <property type="match status" value="1"/>
</dbReference>
<feature type="transmembrane region" description="Helical" evidence="2">
    <location>
        <begin position="21"/>
        <end position="38"/>
    </location>
</feature>
<accession>A0ABU9B0Z3</accession>
<evidence type="ECO:0000256" key="2">
    <source>
        <dbReference type="SAM" id="Phobius"/>
    </source>
</evidence>
<dbReference type="EMBL" id="JBBUKT010000013">
    <property type="protein sequence ID" value="MEK7953665.1"/>
    <property type="molecule type" value="Genomic_DNA"/>
</dbReference>
<keyword evidence="2" id="KW-0812">Transmembrane</keyword>
<keyword evidence="2" id="KW-0472">Membrane</keyword>
<dbReference type="NCBIfam" id="TIGR00792">
    <property type="entry name" value="gph"/>
    <property type="match status" value="1"/>
</dbReference>
<feature type="transmembrane region" description="Helical" evidence="2">
    <location>
        <begin position="84"/>
        <end position="105"/>
    </location>
</feature>
<dbReference type="InterPro" id="IPR001927">
    <property type="entry name" value="Na/Gal_symport"/>
</dbReference>
<dbReference type="CDD" id="cd17332">
    <property type="entry name" value="MFS_MelB_like"/>
    <property type="match status" value="1"/>
</dbReference>
<keyword evidence="2" id="KW-1133">Transmembrane helix</keyword>
<reference evidence="3 4" key="1">
    <citation type="submission" date="2024-04" db="EMBL/GenBank/DDBJ databases">
        <title>Luteolibacter sp. isolated from soil.</title>
        <authorList>
            <person name="An J."/>
        </authorList>
    </citation>
    <scope>NUCLEOTIDE SEQUENCE [LARGE SCALE GENOMIC DNA]</scope>
    <source>
        <strain evidence="3 4">Y139</strain>
    </source>
</reference>
<dbReference type="InterPro" id="IPR036259">
    <property type="entry name" value="MFS_trans_sf"/>
</dbReference>
<sequence length="467" mass="51491">MEPNSAKLPIWEKIGYGLGDAASNIFFQTVNMFLLFYYTDVFGLNAKVAGTLFILARFWDALIDPLVGALADRTRSRWGSYRPYLLWMALPFGLIGYATFANPALSDTAKIAYAYVTYFLLMTAYAAINVPYSALMGVMTPSSKERTSLSSYRFVGAFGGQLLIALGVIPLVRILGHGDKALGFKVTMAIFSLLAVLLFVATFLMTKERIKPHHEKPDFRKDIGSLLKNKPWVIMVVAALLTLSGAAVRWAVTPHFFKYYGGYNDAAMHLFGREIFLDHTSLFLSVGSLSFLLGIFFTPWLVHRFGKKNSLMVLTLANAAVLLAFFFVPRGDFWTMVWVNALASLLAGPTPALVWAIYTDVADYGEWHFGRRTTGLAFAAAMFAQKFGMSIGGGLAGWLLGIYGFQADAIQSEQTLMGLRVLFSILPGVFAVANGIVLIWYPLSDAMVRKIEEELAERRAGASPDPA</sequence>
<dbReference type="RefSeq" id="WP_341407432.1">
    <property type="nucleotide sequence ID" value="NZ_JBBUKT010000013.1"/>
</dbReference>
<feature type="transmembrane region" description="Helical" evidence="2">
    <location>
        <begin position="152"/>
        <end position="176"/>
    </location>
</feature>
<feature type="transmembrane region" description="Helical" evidence="2">
    <location>
        <begin position="421"/>
        <end position="441"/>
    </location>
</feature>
<organism evidence="3 4">
    <name type="scientific">Luteolibacter soli</name>
    <dbReference type="NCBI Taxonomy" id="3135280"/>
    <lineage>
        <taxon>Bacteria</taxon>
        <taxon>Pseudomonadati</taxon>
        <taxon>Verrucomicrobiota</taxon>
        <taxon>Verrucomicrobiia</taxon>
        <taxon>Verrucomicrobiales</taxon>
        <taxon>Verrucomicrobiaceae</taxon>
        <taxon>Luteolibacter</taxon>
    </lineage>
</organism>
<dbReference type="PANTHER" id="PTHR11328">
    <property type="entry name" value="MAJOR FACILITATOR SUPERFAMILY DOMAIN-CONTAINING PROTEIN"/>
    <property type="match status" value="1"/>
</dbReference>
<feature type="transmembrane region" description="Helical" evidence="2">
    <location>
        <begin position="333"/>
        <end position="358"/>
    </location>
</feature>
<dbReference type="Proteomes" id="UP001371305">
    <property type="component" value="Unassembled WGS sequence"/>
</dbReference>
<proteinExistence type="inferred from homology"/>
<comment type="caution">
    <text evidence="3">The sequence shown here is derived from an EMBL/GenBank/DDBJ whole genome shotgun (WGS) entry which is preliminary data.</text>
</comment>
<feature type="transmembrane region" description="Helical" evidence="2">
    <location>
        <begin position="282"/>
        <end position="302"/>
    </location>
</feature>
<feature type="transmembrane region" description="Helical" evidence="2">
    <location>
        <begin position="232"/>
        <end position="252"/>
    </location>
</feature>
<keyword evidence="4" id="KW-1185">Reference proteome</keyword>
<feature type="transmembrane region" description="Helical" evidence="2">
    <location>
        <begin position="182"/>
        <end position="206"/>
    </location>
</feature>
<dbReference type="Pfam" id="PF13347">
    <property type="entry name" value="MFS_2"/>
    <property type="match status" value="1"/>
</dbReference>
<evidence type="ECO:0000313" key="4">
    <source>
        <dbReference type="Proteomes" id="UP001371305"/>
    </source>
</evidence>
<dbReference type="PANTHER" id="PTHR11328:SF24">
    <property type="entry name" value="MAJOR FACILITATOR SUPERFAMILY (MFS) PROFILE DOMAIN-CONTAINING PROTEIN"/>
    <property type="match status" value="1"/>
</dbReference>
<protein>
    <submittedName>
        <fullName evidence="3">MFS transporter</fullName>
    </submittedName>
</protein>
<comment type="similarity">
    <text evidence="1">Belongs to the sodium:galactoside symporter (TC 2.A.2) family.</text>
</comment>
<name>A0ABU9B0Z3_9BACT</name>
<dbReference type="InterPro" id="IPR039672">
    <property type="entry name" value="MFS_2"/>
</dbReference>
<gene>
    <name evidence="3" type="ORF">WKV53_24330</name>
</gene>
<evidence type="ECO:0000256" key="1">
    <source>
        <dbReference type="ARBA" id="ARBA00009617"/>
    </source>
</evidence>
<feature type="transmembrane region" description="Helical" evidence="2">
    <location>
        <begin position="378"/>
        <end position="401"/>
    </location>
</feature>
<evidence type="ECO:0000313" key="3">
    <source>
        <dbReference type="EMBL" id="MEK7953665.1"/>
    </source>
</evidence>